<dbReference type="AlphaFoldDB" id="A0A0L7THK9"/>
<dbReference type="Pfam" id="PF01337">
    <property type="entry name" value="Barstar"/>
    <property type="match status" value="1"/>
</dbReference>
<reference evidence="5 6" key="1">
    <citation type="journal article" date="2015" name="Int. J. Syst. Evol. Microbiol.">
        <title>Erwinia iniecta sp. nov., isolated from Russian wheat aphids (Diuraphis noxia).</title>
        <authorList>
            <person name="Campillo T."/>
            <person name="Luna E."/>
            <person name="Portier P."/>
            <person name="Fischer-Le Saux M."/>
            <person name="Lapitan N."/>
            <person name="Tisserat N.A."/>
            <person name="Leach J.E."/>
        </authorList>
    </citation>
    <scope>NUCLEOTIDE SEQUENCE [LARGE SCALE GENOMIC DNA]</scope>
    <source>
        <strain evidence="3 6">B120</strain>
        <strain evidence="4 5">B149</strain>
    </source>
</reference>
<dbReference type="Gene3D" id="3.30.370.10">
    <property type="entry name" value="Barstar-like"/>
    <property type="match status" value="1"/>
</dbReference>
<dbReference type="EMBL" id="JRXE01000017">
    <property type="protein sequence ID" value="KOC89291.1"/>
    <property type="molecule type" value="Genomic_DNA"/>
</dbReference>
<evidence type="ECO:0000256" key="1">
    <source>
        <dbReference type="ARBA" id="ARBA00006845"/>
    </source>
</evidence>
<name>A0A0L7THK9_9GAMM</name>
<evidence type="ECO:0000313" key="4">
    <source>
        <dbReference type="EMBL" id="KOC94858.1"/>
    </source>
</evidence>
<proteinExistence type="inferred from homology"/>
<dbReference type="Proteomes" id="UP000037088">
    <property type="component" value="Unassembled WGS sequence"/>
</dbReference>
<evidence type="ECO:0000313" key="6">
    <source>
        <dbReference type="Proteomes" id="UP000037088"/>
    </source>
</evidence>
<dbReference type="RefSeq" id="WP_052899934.1">
    <property type="nucleotide sequence ID" value="NZ_JRXE01000017.1"/>
</dbReference>
<protein>
    <submittedName>
        <fullName evidence="4">Ribonuclease inhibitor</fullName>
    </submittedName>
</protein>
<dbReference type="Proteomes" id="UP000036851">
    <property type="component" value="Unassembled WGS sequence"/>
</dbReference>
<comment type="similarity">
    <text evidence="1">Belongs to the barstar family.</text>
</comment>
<dbReference type="EMBL" id="JRXF01000003">
    <property type="protein sequence ID" value="KOC94858.1"/>
    <property type="molecule type" value="Genomic_DNA"/>
</dbReference>
<dbReference type="SUPFAM" id="SSF52038">
    <property type="entry name" value="Barstar-related"/>
    <property type="match status" value="1"/>
</dbReference>
<feature type="domain" description="Barstar (barnase inhibitor)" evidence="2">
    <location>
        <begin position="1"/>
        <end position="81"/>
    </location>
</feature>
<organism evidence="4 5">
    <name type="scientific">Winslowiella iniecta</name>
    <dbReference type="NCBI Taxonomy" id="1560201"/>
    <lineage>
        <taxon>Bacteria</taxon>
        <taxon>Pseudomonadati</taxon>
        <taxon>Pseudomonadota</taxon>
        <taxon>Gammaproteobacteria</taxon>
        <taxon>Enterobacterales</taxon>
        <taxon>Erwiniaceae</taxon>
        <taxon>Winslowiella</taxon>
    </lineage>
</organism>
<evidence type="ECO:0000313" key="3">
    <source>
        <dbReference type="EMBL" id="KOC89291.1"/>
    </source>
</evidence>
<evidence type="ECO:0000313" key="5">
    <source>
        <dbReference type="Proteomes" id="UP000036851"/>
    </source>
</evidence>
<comment type="caution">
    <text evidence="4">The sequence shown here is derived from an EMBL/GenBank/DDBJ whole genome shotgun (WGS) entry which is preliminary data.</text>
</comment>
<keyword evidence="6" id="KW-1185">Reference proteome</keyword>
<dbReference type="PATRIC" id="fig|1560201.3.peg.2830"/>
<sequence length="89" mass="10150">MRIISLDFRYIADRAEFYRQFAEKCQLSEAFGANLDALWDVLTGELALPVKIELTHLHRHPHRAQFAAIIATLEEAAEELDGALLLTRN</sequence>
<accession>A0A0L7THK9</accession>
<gene>
    <name evidence="3" type="ORF">NG42_13290</name>
    <name evidence="4" type="ORF">NG43_03555</name>
</gene>
<dbReference type="STRING" id="1560201.NG42_13290"/>
<dbReference type="InterPro" id="IPR000468">
    <property type="entry name" value="Barstar"/>
</dbReference>
<dbReference type="OrthoDB" id="7575400at2"/>
<dbReference type="InterPro" id="IPR035905">
    <property type="entry name" value="Barstar-like_sf"/>
</dbReference>
<evidence type="ECO:0000259" key="2">
    <source>
        <dbReference type="Pfam" id="PF01337"/>
    </source>
</evidence>